<evidence type="ECO:0000313" key="10">
    <source>
        <dbReference type="Proteomes" id="UP000241203"/>
    </source>
</evidence>
<evidence type="ECO:0000256" key="3">
    <source>
        <dbReference type="ARBA" id="ARBA00022991"/>
    </source>
</evidence>
<dbReference type="EMBL" id="RZGY01000004">
    <property type="protein sequence ID" value="RUQ82003.1"/>
    <property type="molecule type" value="Genomic_DNA"/>
</dbReference>
<feature type="domain" description="Photolyase/cryptochrome alpha/beta" evidence="7">
    <location>
        <begin position="3"/>
        <end position="131"/>
    </location>
</feature>
<evidence type="ECO:0000256" key="2">
    <source>
        <dbReference type="ARBA" id="ARBA00022827"/>
    </source>
</evidence>
<dbReference type="InterPro" id="IPR006050">
    <property type="entry name" value="DNA_photolyase_N"/>
</dbReference>
<sequence length="453" mass="51196">MATPSLVWYRDDLRVADNPALTAAIAHGGPVVALYVLDEESDEGRALGGAAKWWLHKSLESLTADLADLQVPLVLRRGPAEAVVTGLVEELSVDAVFWNRRYGAERHIDERIKSALREADIEATSFPGFLLNEPWDIQTGAGTPYSVYTPFWRATLDRISHHPIPEPLSVPERAAARAEAVDGDDLSDWDLLPTSPDWAGEIAERWTPGEDAAHERLAEFADTELRDYLHGRNHLDVDETSRLSPRLRWGELSPRQVWHAVSPATHRTEAARSFRSELGWRDFAWHSLYVRPDLHENNWRADFDAFPWPPLDEDALEAWKRGRTGVALVDAGMNELWRTGTMHNRVRMVVASFLTKNLLIDWRIGEKWFWDTLVDADAASNPFNWQWVAGSGADAAPYFRVFNPELQRSKFDGNGGYVNRWAPDADAPDAPEPIVDLKESRRRALDAYQSIRG</sequence>
<proteinExistence type="inferred from homology"/>
<evidence type="ECO:0000256" key="1">
    <source>
        <dbReference type="ARBA" id="ARBA00022630"/>
    </source>
</evidence>
<dbReference type="GO" id="GO:0003904">
    <property type="term" value="F:deoxyribodipyrimidine photo-lyase activity"/>
    <property type="evidence" value="ECO:0007669"/>
    <property type="project" value="TreeGrafter"/>
</dbReference>
<dbReference type="InterPro" id="IPR018394">
    <property type="entry name" value="DNA_photolyase_1_CS_C"/>
</dbReference>
<keyword evidence="3 6" id="KW-0157">Chromophore</keyword>
<dbReference type="GO" id="GO:0003677">
    <property type="term" value="F:DNA binding"/>
    <property type="evidence" value="ECO:0007669"/>
    <property type="project" value="TreeGrafter"/>
</dbReference>
<dbReference type="InterPro" id="IPR002081">
    <property type="entry name" value="Cryptochrome/DNA_photolyase_1"/>
</dbReference>
<feature type="binding site" evidence="4">
    <location>
        <begin position="240"/>
        <end position="244"/>
    </location>
    <ligand>
        <name>FAD</name>
        <dbReference type="ChEBI" id="CHEBI:57692"/>
    </ligand>
</feature>
<dbReference type="PROSITE" id="PS00691">
    <property type="entry name" value="DNA_PHOTOLYASES_1_2"/>
    <property type="match status" value="1"/>
</dbReference>
<comment type="caution">
    <text evidence="8">The sequence shown here is derived from an EMBL/GenBank/DDBJ whole genome shotgun (WGS) entry which is preliminary data.</text>
</comment>
<feature type="site" description="Electron transfer via tryptophanyl radical" evidence="5">
    <location>
        <position position="385"/>
    </location>
</feature>
<keyword evidence="11" id="KW-1185">Reference proteome</keyword>
<dbReference type="Proteomes" id="UP000268291">
    <property type="component" value="Unassembled WGS sequence"/>
</dbReference>
<accession>A0A2P8GT14</accession>
<evidence type="ECO:0000256" key="5">
    <source>
        <dbReference type="PIRSR" id="PIRSR602081-2"/>
    </source>
</evidence>
<reference evidence="8 10" key="1">
    <citation type="submission" date="2018-03" db="EMBL/GenBank/DDBJ databases">
        <title>Genomic Encyclopedia of Archaeal and Bacterial Type Strains, Phase II (KMG-II): from individual species to whole genera.</title>
        <authorList>
            <person name="Goeker M."/>
        </authorList>
    </citation>
    <scope>NUCLEOTIDE SEQUENCE [LARGE SCALE GENOMIC DNA]</scope>
    <source>
        <strain evidence="8 10">DSM 21548</strain>
    </source>
</reference>
<dbReference type="InterPro" id="IPR036155">
    <property type="entry name" value="Crypto/Photolyase_N_sf"/>
</dbReference>
<evidence type="ECO:0000313" key="9">
    <source>
        <dbReference type="EMBL" id="RUQ82003.1"/>
    </source>
</evidence>
<dbReference type="AlphaFoldDB" id="A0A2P8GT14"/>
<evidence type="ECO:0000313" key="11">
    <source>
        <dbReference type="Proteomes" id="UP000268291"/>
    </source>
</evidence>
<dbReference type="Gene3D" id="1.25.40.80">
    <property type="match status" value="1"/>
</dbReference>
<dbReference type="Gene3D" id="3.40.50.620">
    <property type="entry name" value="HUPs"/>
    <property type="match status" value="1"/>
</dbReference>
<dbReference type="GO" id="GO:0006950">
    <property type="term" value="P:response to stress"/>
    <property type="evidence" value="ECO:0007669"/>
    <property type="project" value="UniProtKB-ARBA"/>
</dbReference>
<evidence type="ECO:0000256" key="4">
    <source>
        <dbReference type="PIRSR" id="PIRSR602081-1"/>
    </source>
</evidence>
<dbReference type="PANTHER" id="PTHR11455">
    <property type="entry name" value="CRYPTOCHROME"/>
    <property type="match status" value="1"/>
</dbReference>
<gene>
    <name evidence="8" type="ORF">CLV49_0700</name>
    <name evidence="9" type="ORF">ELQ93_17095</name>
</gene>
<dbReference type="PANTHER" id="PTHR11455:SF9">
    <property type="entry name" value="CRYPTOCHROME CIRCADIAN CLOCK 5 ISOFORM X1"/>
    <property type="match status" value="1"/>
</dbReference>
<dbReference type="Proteomes" id="UP000241203">
    <property type="component" value="Unassembled WGS sequence"/>
</dbReference>
<comment type="cofactor">
    <cofactor evidence="4">
        <name>FAD</name>
        <dbReference type="ChEBI" id="CHEBI:57692"/>
    </cofactor>
    <text evidence="4">Binds 1 FAD per subunit.</text>
</comment>
<dbReference type="InterPro" id="IPR036134">
    <property type="entry name" value="Crypto/Photolyase_FAD-like_sf"/>
</dbReference>
<comment type="similarity">
    <text evidence="6">Belongs to the DNA photolyase family.</text>
</comment>
<evidence type="ECO:0000313" key="8">
    <source>
        <dbReference type="EMBL" id="PSL37094.1"/>
    </source>
</evidence>
<feature type="binding site" evidence="4">
    <location>
        <position position="228"/>
    </location>
    <ligand>
        <name>FAD</name>
        <dbReference type="ChEBI" id="CHEBI:57692"/>
    </ligand>
</feature>
<feature type="binding site" evidence="4">
    <location>
        <begin position="375"/>
        <end position="377"/>
    </location>
    <ligand>
        <name>FAD</name>
        <dbReference type="ChEBI" id="CHEBI:57692"/>
    </ligand>
</feature>
<keyword evidence="2 4" id="KW-0274">FAD</keyword>
<dbReference type="InterPro" id="IPR014729">
    <property type="entry name" value="Rossmann-like_a/b/a_fold"/>
</dbReference>
<dbReference type="Pfam" id="PF00875">
    <property type="entry name" value="DNA_photolyase"/>
    <property type="match status" value="1"/>
</dbReference>
<feature type="binding site" evidence="4">
    <location>
        <position position="274"/>
    </location>
    <ligand>
        <name>FAD</name>
        <dbReference type="ChEBI" id="CHEBI:57692"/>
    </ligand>
</feature>
<dbReference type="PROSITE" id="PS51645">
    <property type="entry name" value="PHR_CRY_ALPHA_BETA"/>
    <property type="match status" value="1"/>
</dbReference>
<dbReference type="SUPFAM" id="SSF48173">
    <property type="entry name" value="Cryptochrome/photolyase FAD-binding domain"/>
    <property type="match status" value="1"/>
</dbReference>
<dbReference type="EMBL" id="PYAU01000001">
    <property type="protein sequence ID" value="PSL37094.1"/>
    <property type="molecule type" value="Genomic_DNA"/>
</dbReference>
<organism evidence="8 10">
    <name type="scientific">Labedella gwakjiensis</name>
    <dbReference type="NCBI Taxonomy" id="390269"/>
    <lineage>
        <taxon>Bacteria</taxon>
        <taxon>Bacillati</taxon>
        <taxon>Actinomycetota</taxon>
        <taxon>Actinomycetes</taxon>
        <taxon>Micrococcales</taxon>
        <taxon>Microbacteriaceae</taxon>
        <taxon>Labedella</taxon>
    </lineage>
</organism>
<dbReference type="GO" id="GO:0006139">
    <property type="term" value="P:nucleobase-containing compound metabolic process"/>
    <property type="evidence" value="ECO:0007669"/>
    <property type="project" value="UniProtKB-ARBA"/>
</dbReference>
<name>A0A2P8GT14_9MICO</name>
<dbReference type="PRINTS" id="PR00147">
    <property type="entry name" value="DNAPHOTLYASE"/>
</dbReference>
<dbReference type="GO" id="GO:0071949">
    <property type="term" value="F:FAD binding"/>
    <property type="evidence" value="ECO:0007669"/>
    <property type="project" value="TreeGrafter"/>
</dbReference>
<dbReference type="Gene3D" id="1.10.579.10">
    <property type="entry name" value="DNA Cyclobutane Dipyrimidine Photolyase, subunit A, domain 3"/>
    <property type="match status" value="1"/>
</dbReference>
<reference evidence="9 11" key="2">
    <citation type="submission" date="2018-12" db="EMBL/GenBank/DDBJ databases">
        <authorList>
            <person name="hu s."/>
            <person name="Xu Y."/>
            <person name="Xu B."/>
            <person name="Li F."/>
        </authorList>
    </citation>
    <scope>NUCLEOTIDE SEQUENCE [LARGE SCALE GENOMIC DNA]</scope>
    <source>
        <strain evidence="9 11">KSW2-17</strain>
    </source>
</reference>
<feature type="site" description="Electron transfer via tryptophanyl radical" evidence="5">
    <location>
        <position position="362"/>
    </location>
</feature>
<dbReference type="OrthoDB" id="9772484at2"/>
<dbReference type="SUPFAM" id="SSF52425">
    <property type="entry name" value="Cryptochrome/photolyase, N-terminal domain"/>
    <property type="match status" value="1"/>
</dbReference>
<dbReference type="InterPro" id="IPR005101">
    <property type="entry name" value="Cryptochr/Photolyase_FAD-bd"/>
</dbReference>
<dbReference type="GO" id="GO:0009416">
    <property type="term" value="P:response to light stimulus"/>
    <property type="evidence" value="ECO:0007669"/>
    <property type="project" value="TreeGrafter"/>
</dbReference>
<dbReference type="Pfam" id="PF03441">
    <property type="entry name" value="FAD_binding_7"/>
    <property type="match status" value="1"/>
</dbReference>
<feature type="site" description="Electron transfer via tryptophanyl radical" evidence="5">
    <location>
        <position position="308"/>
    </location>
</feature>
<evidence type="ECO:0000259" key="7">
    <source>
        <dbReference type="PROSITE" id="PS51645"/>
    </source>
</evidence>
<evidence type="ECO:0000256" key="6">
    <source>
        <dbReference type="RuleBase" id="RU004182"/>
    </source>
</evidence>
<protein>
    <submittedName>
        <fullName evidence="8 9">Deoxyribodipyrimidine photo-lyase</fullName>
    </submittedName>
</protein>
<keyword evidence="1 4" id="KW-0285">Flavoprotein</keyword>
<dbReference type="RefSeq" id="WP_106562280.1">
    <property type="nucleotide sequence ID" value="NZ_PYAU01000001.1"/>
</dbReference>
<keyword evidence="8" id="KW-0456">Lyase</keyword>